<evidence type="ECO:0000313" key="8">
    <source>
        <dbReference type="Proteomes" id="UP000323011"/>
    </source>
</evidence>
<feature type="region of interest" description="Disordered" evidence="2">
    <location>
        <begin position="1"/>
        <end position="51"/>
    </location>
</feature>
<evidence type="ECO:0000313" key="9">
    <source>
        <dbReference type="Proteomes" id="UP000324907"/>
    </source>
</evidence>
<dbReference type="EMBL" id="VLTM01000007">
    <property type="protein sequence ID" value="KAA0166869.1"/>
    <property type="molecule type" value="Genomic_DNA"/>
</dbReference>
<keyword evidence="1" id="KW-0175">Coiled coil</keyword>
<protein>
    <submittedName>
        <fullName evidence="3">Uncharacterized protein</fullName>
    </submittedName>
</protein>
<evidence type="ECO:0000313" key="4">
    <source>
        <dbReference type="EMBL" id="KAA0166869.1"/>
    </source>
</evidence>
<reference evidence="7 8" key="1">
    <citation type="submission" date="2019-07" db="EMBL/GenBank/DDBJ databases">
        <title>Genomes of Cafeteria roenbergensis.</title>
        <authorList>
            <person name="Fischer M.G."/>
            <person name="Hackl T."/>
            <person name="Roman M."/>
        </authorList>
    </citation>
    <scope>NUCLEOTIDE SEQUENCE [LARGE SCALE GENOMIC DNA]</scope>
    <source>
        <strain evidence="3 8">BVI</strain>
        <strain evidence="4 10">Cflag</strain>
        <strain evidence="6 7">E4-10P</strain>
        <strain evidence="5 9">RCC970-E3</strain>
    </source>
</reference>
<dbReference type="EMBL" id="VLTN01000013">
    <property type="protein sequence ID" value="KAA0154134.1"/>
    <property type="molecule type" value="Genomic_DNA"/>
</dbReference>
<feature type="compositionally biased region" description="Polar residues" evidence="2">
    <location>
        <begin position="26"/>
        <end position="38"/>
    </location>
</feature>
<dbReference type="Proteomes" id="UP000323011">
    <property type="component" value="Unassembled WGS sequence"/>
</dbReference>
<feature type="coiled-coil region" evidence="1">
    <location>
        <begin position="76"/>
        <end position="110"/>
    </location>
</feature>
<dbReference type="Proteomes" id="UP000322899">
    <property type="component" value="Unassembled WGS sequence"/>
</dbReference>
<dbReference type="EMBL" id="VLTO01000024">
    <property type="protein sequence ID" value="KAA0174311.1"/>
    <property type="molecule type" value="Genomic_DNA"/>
</dbReference>
<evidence type="ECO:0000313" key="3">
    <source>
        <dbReference type="EMBL" id="KAA0154134.1"/>
    </source>
</evidence>
<feature type="region of interest" description="Disordered" evidence="2">
    <location>
        <begin position="154"/>
        <end position="190"/>
    </location>
</feature>
<evidence type="ECO:0000313" key="5">
    <source>
        <dbReference type="EMBL" id="KAA0169465.1"/>
    </source>
</evidence>
<comment type="caution">
    <text evidence="3">The sequence shown here is derived from an EMBL/GenBank/DDBJ whole genome shotgun (WGS) entry which is preliminary data.</text>
</comment>
<dbReference type="Proteomes" id="UP000324907">
    <property type="component" value="Unassembled WGS sequence"/>
</dbReference>
<proteinExistence type="predicted"/>
<dbReference type="Proteomes" id="UP000325113">
    <property type="component" value="Unassembled WGS sequence"/>
</dbReference>
<keyword evidence="8" id="KW-1185">Reference proteome</keyword>
<evidence type="ECO:0000256" key="2">
    <source>
        <dbReference type="SAM" id="MobiDB-lite"/>
    </source>
</evidence>
<dbReference type="OrthoDB" id="10440382at2759"/>
<accession>A0A5A8CNU1</accession>
<dbReference type="EMBL" id="VLTL01000022">
    <property type="protein sequence ID" value="KAA0169465.1"/>
    <property type="molecule type" value="Genomic_DNA"/>
</dbReference>
<name>A0A5A8CNU1_CAFRO</name>
<sequence>MASWDEGLDEPTAAPAEPEPQGRAATDNNFSSSEQLHVSLTLPGHPTMRHIDGRWVSDAKPAPEVPAADLPTVERMAELLRRIDELESRLREARDEMEADKEEKALLSLRNKMLVEMLAVSQLDTGRALDELKTERLRVEALKWELARVTLNARTGRPIGESDDTAVTPEEADRLSGLAAAAAAPEVSPA</sequence>
<evidence type="ECO:0000313" key="7">
    <source>
        <dbReference type="Proteomes" id="UP000322899"/>
    </source>
</evidence>
<evidence type="ECO:0000256" key="1">
    <source>
        <dbReference type="SAM" id="Coils"/>
    </source>
</evidence>
<organism evidence="3 8">
    <name type="scientific">Cafeteria roenbergensis</name>
    <name type="common">Marine flagellate</name>
    <dbReference type="NCBI Taxonomy" id="33653"/>
    <lineage>
        <taxon>Eukaryota</taxon>
        <taxon>Sar</taxon>
        <taxon>Stramenopiles</taxon>
        <taxon>Bigyra</taxon>
        <taxon>Opalozoa</taxon>
        <taxon>Bicosoecida</taxon>
        <taxon>Cafeteriaceae</taxon>
        <taxon>Cafeteria</taxon>
    </lineage>
</organism>
<evidence type="ECO:0000313" key="10">
    <source>
        <dbReference type="Proteomes" id="UP000325113"/>
    </source>
</evidence>
<evidence type="ECO:0000313" key="6">
    <source>
        <dbReference type="EMBL" id="KAA0174311.1"/>
    </source>
</evidence>
<dbReference type="AlphaFoldDB" id="A0A5A8CNU1"/>
<gene>
    <name evidence="6" type="ORF">FNF27_04322</name>
    <name evidence="5" type="ORF">FNF28_02077</name>
    <name evidence="3" type="ORF">FNF29_02754</name>
    <name evidence="4" type="ORF">FNF31_01244</name>
</gene>